<evidence type="ECO:0000256" key="4">
    <source>
        <dbReference type="ARBA" id="ARBA00022801"/>
    </source>
</evidence>
<comment type="caution">
    <text evidence="15">The sequence shown here is derived from an EMBL/GenBank/DDBJ whole genome shotgun (WGS) entry which is preliminary data.</text>
</comment>
<proteinExistence type="inferred from homology"/>
<evidence type="ECO:0000256" key="3">
    <source>
        <dbReference type="ARBA" id="ARBA00022692"/>
    </source>
</evidence>
<dbReference type="EMBL" id="JAVKGS010000001">
    <property type="protein sequence ID" value="MDR5691291.1"/>
    <property type="molecule type" value="Genomic_DNA"/>
</dbReference>
<dbReference type="PANTHER" id="PTHR31297">
    <property type="entry name" value="GLUCAN ENDO-1,6-BETA-GLUCOSIDASE B"/>
    <property type="match status" value="1"/>
</dbReference>
<evidence type="ECO:0000256" key="13">
    <source>
        <dbReference type="RuleBase" id="RU361153"/>
    </source>
</evidence>
<evidence type="ECO:0000256" key="5">
    <source>
        <dbReference type="ARBA" id="ARBA00022968"/>
    </source>
</evidence>
<evidence type="ECO:0000313" key="16">
    <source>
        <dbReference type="Proteomes" id="UP001260072"/>
    </source>
</evidence>
<keyword evidence="8" id="KW-0325">Glycoprotein</keyword>
<dbReference type="PANTHER" id="PTHR31297:SF34">
    <property type="entry name" value="GLUCAN 1,3-BETA-GLUCOSIDASE 2"/>
    <property type="match status" value="1"/>
</dbReference>
<evidence type="ECO:0000259" key="14">
    <source>
        <dbReference type="Pfam" id="PF00150"/>
    </source>
</evidence>
<keyword evidence="16" id="KW-1185">Reference proteome</keyword>
<keyword evidence="10" id="KW-0961">Cell wall biogenesis/degradation</keyword>
<evidence type="ECO:0000256" key="12">
    <source>
        <dbReference type="ARBA" id="ARBA00041260"/>
    </source>
</evidence>
<keyword evidence="2" id="KW-1003">Cell membrane</keyword>
<comment type="function">
    <text evidence="11">Glucosidase involved in the degradation of cellulosic biomass. Active on lichenan.</text>
</comment>
<keyword evidence="5" id="KW-0735">Signal-anchor</keyword>
<protein>
    <recommendedName>
        <fullName evidence="12">Exo-1,3-beta-glucanase D</fullName>
    </recommendedName>
</protein>
<organism evidence="15 16">
    <name type="scientific">Agromyces indicus</name>
    <dbReference type="NCBI Taxonomy" id="758919"/>
    <lineage>
        <taxon>Bacteria</taxon>
        <taxon>Bacillati</taxon>
        <taxon>Actinomycetota</taxon>
        <taxon>Actinomycetes</taxon>
        <taxon>Micrococcales</taxon>
        <taxon>Microbacteriaceae</taxon>
        <taxon>Agromyces</taxon>
    </lineage>
</organism>
<accession>A0ABU1FHQ7</accession>
<dbReference type="Proteomes" id="UP001260072">
    <property type="component" value="Unassembled WGS sequence"/>
</dbReference>
<feature type="domain" description="Glycoside hydrolase family 5" evidence="14">
    <location>
        <begin position="62"/>
        <end position="335"/>
    </location>
</feature>
<evidence type="ECO:0000256" key="8">
    <source>
        <dbReference type="ARBA" id="ARBA00023180"/>
    </source>
</evidence>
<evidence type="ECO:0000256" key="9">
    <source>
        <dbReference type="ARBA" id="ARBA00023295"/>
    </source>
</evidence>
<dbReference type="InterPro" id="IPR017853">
    <property type="entry name" value="GH"/>
</dbReference>
<evidence type="ECO:0000256" key="10">
    <source>
        <dbReference type="ARBA" id="ARBA00023316"/>
    </source>
</evidence>
<evidence type="ECO:0000256" key="2">
    <source>
        <dbReference type="ARBA" id="ARBA00022475"/>
    </source>
</evidence>
<keyword evidence="9 13" id="KW-0326">Glycosidase</keyword>
<comment type="subcellular location">
    <subcellularLocation>
        <location evidence="1">Cell membrane</location>
        <topology evidence="1">Single-pass type II membrane protein</topology>
    </subcellularLocation>
</comment>
<dbReference type="SUPFAM" id="SSF51445">
    <property type="entry name" value="(Trans)glycosidases"/>
    <property type="match status" value="1"/>
</dbReference>
<keyword evidence="7" id="KW-0472">Membrane</keyword>
<evidence type="ECO:0000313" key="15">
    <source>
        <dbReference type="EMBL" id="MDR5691291.1"/>
    </source>
</evidence>
<evidence type="ECO:0000256" key="11">
    <source>
        <dbReference type="ARBA" id="ARBA00037126"/>
    </source>
</evidence>
<gene>
    <name evidence="15" type="ORF">RH861_04360</name>
</gene>
<dbReference type="Pfam" id="PF00150">
    <property type="entry name" value="Cellulase"/>
    <property type="match status" value="1"/>
</dbReference>
<comment type="similarity">
    <text evidence="13">Belongs to the glycosyl hydrolase 5 (cellulase A) family.</text>
</comment>
<dbReference type="Gene3D" id="3.20.20.80">
    <property type="entry name" value="Glycosidases"/>
    <property type="match status" value="1"/>
</dbReference>
<dbReference type="RefSeq" id="WP_310519917.1">
    <property type="nucleotide sequence ID" value="NZ_BAABBS010000003.1"/>
</dbReference>
<dbReference type="InterPro" id="IPR001547">
    <property type="entry name" value="Glyco_hydro_5"/>
</dbReference>
<evidence type="ECO:0000256" key="7">
    <source>
        <dbReference type="ARBA" id="ARBA00023136"/>
    </source>
</evidence>
<keyword evidence="4 13" id="KW-0378">Hydrolase</keyword>
<evidence type="ECO:0000256" key="1">
    <source>
        <dbReference type="ARBA" id="ARBA00004401"/>
    </source>
</evidence>
<keyword evidence="3" id="KW-0812">Transmembrane</keyword>
<dbReference type="InterPro" id="IPR050386">
    <property type="entry name" value="Glycosyl_hydrolase_5"/>
</dbReference>
<evidence type="ECO:0000256" key="6">
    <source>
        <dbReference type="ARBA" id="ARBA00022989"/>
    </source>
</evidence>
<reference evidence="16" key="1">
    <citation type="submission" date="2023-07" db="EMBL/GenBank/DDBJ databases">
        <title>Description of three actinobacteria isolated from air of manufacturing shop in a pharmaceutical factory.</title>
        <authorList>
            <person name="Zhang D.-F."/>
        </authorList>
    </citation>
    <scope>NUCLEOTIDE SEQUENCE [LARGE SCALE GENOMIC DNA]</scope>
    <source>
        <strain evidence="16">CCTCC AB 2011122</strain>
    </source>
</reference>
<keyword evidence="6" id="KW-1133">Transmembrane helix</keyword>
<name>A0ABU1FHQ7_9MICO</name>
<sequence>MTELTGVNLGNWLVLEKWMAPELFAGTDAEDEWHLTHALDDTARRERFTVHRDTWITGRDFAYLAGRGVRLVRLPVPYFVFGDVPPFVGCIEYVDRAFDWAERYGIQVLLDLHTVPESQNGFDNGGICGVCRFHQHPEHVEFALTVLERLAARYGDRPGLWGIEVLNEPISPELWALLDVPKRYPAVDPERAAGSEGVPTAFLQSFYRDAYRRIRAAAPGARVVFHDGFRMREWLDWFDGEGFENFAVDTHMYVMMAGQRDLDGYLEYIATTFGDTLAEATRRFPVIVGEWCLDTKQAALAEMGDDERRPYNRTIAEAHLAAFEPATAWTYWSWRMHVDTPELDVWDFLRATEAGYFPRRLEGASGEASDAA</sequence>